<feature type="region of interest" description="Disordered" evidence="1">
    <location>
        <begin position="268"/>
        <end position="290"/>
    </location>
</feature>
<dbReference type="RefSeq" id="XP_002776452.1">
    <property type="nucleotide sequence ID" value="XM_002776406.1"/>
</dbReference>
<reference evidence="2 3" key="1">
    <citation type="submission" date="2008-07" db="EMBL/GenBank/DDBJ databases">
        <authorList>
            <person name="El-Sayed N."/>
            <person name="Caler E."/>
            <person name="Inman J."/>
            <person name="Amedeo P."/>
            <person name="Hass B."/>
            <person name="Wortman J."/>
        </authorList>
    </citation>
    <scope>NUCLEOTIDE SEQUENCE [LARGE SCALE GENOMIC DNA]</scope>
    <source>
        <strain evidence="3">ATCC 50983 / TXsc</strain>
    </source>
</reference>
<evidence type="ECO:0000313" key="3">
    <source>
        <dbReference type="Proteomes" id="UP000007800"/>
    </source>
</evidence>
<evidence type="ECO:0000256" key="1">
    <source>
        <dbReference type="SAM" id="MobiDB-lite"/>
    </source>
</evidence>
<protein>
    <submittedName>
        <fullName evidence="2">Uncharacterized protein</fullName>
    </submittedName>
</protein>
<dbReference type="OMA" id="MMANEAG"/>
<feature type="compositionally biased region" description="Polar residues" evidence="1">
    <location>
        <begin position="278"/>
        <end position="290"/>
    </location>
</feature>
<proteinExistence type="predicted"/>
<feature type="region of interest" description="Disordered" evidence="1">
    <location>
        <begin position="1"/>
        <end position="27"/>
    </location>
</feature>
<dbReference type="GeneID" id="9064485"/>
<dbReference type="Proteomes" id="UP000007800">
    <property type="component" value="Unassembled WGS sequence"/>
</dbReference>
<name>C5L4S7_PERM5</name>
<accession>C5L4S7</accession>
<dbReference type="EMBL" id="GG679132">
    <property type="protein sequence ID" value="EER08268.1"/>
    <property type="molecule type" value="Genomic_DNA"/>
</dbReference>
<dbReference type="InParanoid" id="C5L4S7"/>
<gene>
    <name evidence="2" type="ORF">Pmar_PMAR007939</name>
</gene>
<dbReference type="AlphaFoldDB" id="C5L4S7"/>
<keyword evidence="3" id="KW-1185">Reference proteome</keyword>
<organism evidence="3">
    <name type="scientific">Perkinsus marinus (strain ATCC 50983 / TXsc)</name>
    <dbReference type="NCBI Taxonomy" id="423536"/>
    <lineage>
        <taxon>Eukaryota</taxon>
        <taxon>Sar</taxon>
        <taxon>Alveolata</taxon>
        <taxon>Perkinsozoa</taxon>
        <taxon>Perkinsea</taxon>
        <taxon>Perkinsida</taxon>
        <taxon>Perkinsidae</taxon>
        <taxon>Perkinsus</taxon>
    </lineage>
</organism>
<evidence type="ECO:0000313" key="2">
    <source>
        <dbReference type="EMBL" id="EER08268.1"/>
    </source>
</evidence>
<sequence length="290" mass="31972">MGDHRPPTLAQDPGIPQPPTTGDSAPPEHVLHQVLTLLAQGKDLQEGASAKEGQAFLTERLAHAQLVGIDPTLVPSITLFHRFLNKPNAETDFLSTDIEDFLGQEDIVQIQGSSSSSAFKSVDALNKKASTVRIPNRLALLGVTLIKWVTAGSLICSLPRGLLLSHVAATMHCADLYGTAVALSYHRHQTAKAAIELSMGKPAVDIAIKEFNNLTAFECKQRLDSSQRKATTQFKPRRYFGATNYNYNYRQQYRSAPYDDWYSWSKNDKDWKGWKQADTGTSAPSTTKKS</sequence>